<dbReference type="AlphaFoldDB" id="A0AAE3VDR8"/>
<protein>
    <submittedName>
        <fullName evidence="2">Uncharacterized protein</fullName>
    </submittedName>
</protein>
<dbReference type="RefSeq" id="WP_307259673.1">
    <property type="nucleotide sequence ID" value="NZ_JAUSVL010000001.1"/>
</dbReference>
<evidence type="ECO:0000313" key="2">
    <source>
        <dbReference type="EMBL" id="MDQ0288349.1"/>
    </source>
</evidence>
<dbReference type="Proteomes" id="UP001238163">
    <property type="component" value="Unassembled WGS sequence"/>
</dbReference>
<organism evidence="2 3">
    <name type="scientific">Oligosphaera ethanolica</name>
    <dbReference type="NCBI Taxonomy" id="760260"/>
    <lineage>
        <taxon>Bacteria</taxon>
        <taxon>Pseudomonadati</taxon>
        <taxon>Lentisphaerota</taxon>
        <taxon>Oligosphaeria</taxon>
        <taxon>Oligosphaerales</taxon>
        <taxon>Oligosphaeraceae</taxon>
        <taxon>Oligosphaera</taxon>
    </lineage>
</organism>
<evidence type="ECO:0000313" key="3">
    <source>
        <dbReference type="Proteomes" id="UP001238163"/>
    </source>
</evidence>
<keyword evidence="3" id="KW-1185">Reference proteome</keyword>
<feature type="signal peptide" evidence="1">
    <location>
        <begin position="1"/>
        <end position="22"/>
    </location>
</feature>
<evidence type="ECO:0000256" key="1">
    <source>
        <dbReference type="SAM" id="SignalP"/>
    </source>
</evidence>
<reference evidence="2" key="1">
    <citation type="submission" date="2023-07" db="EMBL/GenBank/DDBJ databases">
        <title>Genomic Encyclopedia of Type Strains, Phase IV (KMG-IV): sequencing the most valuable type-strain genomes for metagenomic binning, comparative biology and taxonomic classification.</title>
        <authorList>
            <person name="Goeker M."/>
        </authorList>
    </citation>
    <scope>NUCLEOTIDE SEQUENCE</scope>
    <source>
        <strain evidence="2">DSM 24202</strain>
    </source>
</reference>
<comment type="caution">
    <text evidence="2">The sequence shown here is derived from an EMBL/GenBank/DDBJ whole genome shotgun (WGS) entry which is preliminary data.</text>
</comment>
<keyword evidence="1" id="KW-0732">Signal</keyword>
<accession>A0AAE3VDR8</accession>
<feature type="chain" id="PRO_5042221581" evidence="1">
    <location>
        <begin position="23"/>
        <end position="905"/>
    </location>
</feature>
<sequence>MKLRCWLSLGMMSLLATGGACAQGNLQAGAMSMAFAADGTLPAMQLHGDDLPLRGPGGFDGVVYVGSEQPIEPELLYRNAFGADDLPWQPAAYAKHDEGIGAERLEEDGRPFVRVGGAERFGHGLEMAAPLRVAPGSNCIIRWRGRVPDSASSYIVYLRIFDVNGEDITKKVPAARGWTYSPFSFTHYKNLIVPDGIGDWRELSYTYQMPAGAHALSVAICLWRGAHADVGEFSIAQSGRVATVPLRFDQRQCRQVAGAVQLDWFSSEHQVALQAQFTATADDSIRVQAELIDRATPPRPRAILLRYTLPVAFSDWTWHRDWRHDEVVAADTTYANISSMSGHSVSLYPFSALSNNGRGLAMGTDFTDAVLECRRISSDGITTEWPVGMLPMDGRSASAQLSFLIFPFEGRWGFRSAARRYYAMFADAFQSRTTPEREGLWLWPVPPSQLPDRAEDFGLAFWEAPVTLAAKENEAQRARELGLYILPYTEAWGMRQNFPAASSPAELPPVPERLKQLEDWAADTETAATWFHAPRHIAARAALNSLPLTPEGEHPFAVDKYGTWSHWWRTNADPALPQPNRASICWDYELAPAMANADGVYLDSLTYGFAVDFFNVRPEHLAVYRGSLCFDALHARPGIDGMQHQLAFVRWLGSRLHAEGKILHGNLFGVSHRFHAPLVDVFGSEVGGFGSNRRMENIQSDEACGLKRFYAYRRPVCNLLQEGNFDKPVPALTQQEIAWYIDHQLFYGFYPGVCTIGGEEAPGYANWRRYFRGNSQCDRDRDLFKEAVPLIRRLNRAGWQPETGMRSDNPVLLIERFGELGVGGDANAGELLFTLRNPGTEPLRAAVWLEACAGVPALPPDTTPRLVSLRKGQDAVLVGGVTAGPGKVAVELAPLQTVVLKMLWP</sequence>
<dbReference type="EMBL" id="JAUSVL010000001">
    <property type="protein sequence ID" value="MDQ0288349.1"/>
    <property type="molecule type" value="Genomic_DNA"/>
</dbReference>
<name>A0AAE3VDR8_9BACT</name>
<dbReference type="PROSITE" id="PS51257">
    <property type="entry name" value="PROKAR_LIPOPROTEIN"/>
    <property type="match status" value="1"/>
</dbReference>
<proteinExistence type="predicted"/>
<gene>
    <name evidence="2" type="ORF">J3R75_000456</name>
</gene>